<accession>A0A8S1QL31</accession>
<evidence type="ECO:0000256" key="1">
    <source>
        <dbReference type="SAM" id="Coils"/>
    </source>
</evidence>
<reference evidence="3" key="1">
    <citation type="submission" date="2021-01" db="EMBL/GenBank/DDBJ databases">
        <authorList>
            <consortium name="Genoscope - CEA"/>
            <person name="William W."/>
        </authorList>
    </citation>
    <scope>NUCLEOTIDE SEQUENCE</scope>
</reference>
<name>A0A8S1QL31_9CILI</name>
<organism evidence="3 4">
    <name type="scientific">Paramecium sonneborni</name>
    <dbReference type="NCBI Taxonomy" id="65129"/>
    <lineage>
        <taxon>Eukaryota</taxon>
        <taxon>Sar</taxon>
        <taxon>Alveolata</taxon>
        <taxon>Ciliophora</taxon>
        <taxon>Intramacronucleata</taxon>
        <taxon>Oligohymenophorea</taxon>
        <taxon>Peniculida</taxon>
        <taxon>Parameciidae</taxon>
        <taxon>Paramecium</taxon>
    </lineage>
</organism>
<feature type="domain" description="OTU" evidence="2">
    <location>
        <begin position="75"/>
        <end position="281"/>
    </location>
</feature>
<dbReference type="Proteomes" id="UP000692954">
    <property type="component" value="Unassembled WGS sequence"/>
</dbReference>
<evidence type="ECO:0000313" key="4">
    <source>
        <dbReference type="Proteomes" id="UP000692954"/>
    </source>
</evidence>
<dbReference type="FunFam" id="1.20.1300.20:FF:000006">
    <property type="entry name" value="Uncharacterized protein"/>
    <property type="match status" value="1"/>
</dbReference>
<dbReference type="Pfam" id="PF10275">
    <property type="entry name" value="Peptidase_C65"/>
    <property type="match status" value="1"/>
</dbReference>
<gene>
    <name evidence="3" type="ORF">PSON_ATCC_30995.1.T1100085</name>
</gene>
<sequence length="286" mass="34368">MGCCFRINANTSNNQFKVREECNQLINELYDKSWRQRNVDTQYQQFVRGIENKSELKKYYNLSLQSYSDLQKICNKFRQVRGDGNCFYTAFSFQYLYILLIKQNNQSQKIHQEQFKKFQDKYKNLAMKIFTNENFQIDDQQTQTLLLQEFFKRLQQLIDIKDEQKREEEFIKQFQNYEDNEEIDCCLYGLSIIFFRNLANQAVDENKFADLIPDRVNLLIWETECNNNEAVILALAKTLQIKLSLIFFQNNGFLLKQYEEQNENQIILLIKPGHYNIGIFQQENNN</sequence>
<proteinExistence type="predicted"/>
<dbReference type="PANTHER" id="PTHR12931:SF15">
    <property type="entry name" value="UBIQUITIN THIOESTERASE OTUBAIN-LIKE"/>
    <property type="match status" value="1"/>
</dbReference>
<dbReference type="AlphaFoldDB" id="A0A8S1QL31"/>
<evidence type="ECO:0000313" key="3">
    <source>
        <dbReference type="EMBL" id="CAD8116176.1"/>
    </source>
</evidence>
<dbReference type="InterPro" id="IPR003323">
    <property type="entry name" value="OTU_dom"/>
</dbReference>
<dbReference type="EMBL" id="CAJJDN010000110">
    <property type="protein sequence ID" value="CAD8116176.1"/>
    <property type="molecule type" value="Genomic_DNA"/>
</dbReference>
<dbReference type="GO" id="GO:0071108">
    <property type="term" value="P:protein K48-linked deubiquitination"/>
    <property type="evidence" value="ECO:0007669"/>
    <property type="project" value="TreeGrafter"/>
</dbReference>
<evidence type="ECO:0000259" key="2">
    <source>
        <dbReference type="PROSITE" id="PS50802"/>
    </source>
</evidence>
<dbReference type="GO" id="GO:0043130">
    <property type="term" value="F:ubiquitin binding"/>
    <property type="evidence" value="ECO:0007669"/>
    <property type="project" value="TreeGrafter"/>
</dbReference>
<dbReference type="PANTHER" id="PTHR12931">
    <property type="entry name" value="UBIQUITIN THIOLESTERASE PROTEIN OTUB"/>
    <property type="match status" value="1"/>
</dbReference>
<dbReference type="GO" id="GO:0005634">
    <property type="term" value="C:nucleus"/>
    <property type="evidence" value="ECO:0007669"/>
    <property type="project" value="TreeGrafter"/>
</dbReference>
<protein>
    <recommendedName>
        <fullName evidence="2">OTU domain-containing protein</fullName>
    </recommendedName>
</protein>
<keyword evidence="4" id="KW-1185">Reference proteome</keyword>
<dbReference type="CDD" id="cd22749">
    <property type="entry name" value="Otubain_C65"/>
    <property type="match status" value="1"/>
</dbReference>
<dbReference type="PROSITE" id="PS50802">
    <property type="entry name" value="OTU"/>
    <property type="match status" value="1"/>
</dbReference>
<comment type="caution">
    <text evidence="3">The sequence shown here is derived from an EMBL/GenBank/DDBJ whole genome shotgun (WGS) entry which is preliminary data.</text>
</comment>
<feature type="coiled-coil region" evidence="1">
    <location>
        <begin position="147"/>
        <end position="180"/>
    </location>
</feature>
<dbReference type="InterPro" id="IPR019400">
    <property type="entry name" value="Peptidase_C65_otubain"/>
</dbReference>
<dbReference type="GO" id="GO:0004843">
    <property type="term" value="F:cysteine-type deubiquitinase activity"/>
    <property type="evidence" value="ECO:0007669"/>
    <property type="project" value="TreeGrafter"/>
</dbReference>
<dbReference type="OrthoDB" id="18915at2759"/>
<keyword evidence="1" id="KW-0175">Coiled coil</keyword>